<dbReference type="Pfam" id="PF14501">
    <property type="entry name" value="HATPase_c_5"/>
    <property type="match status" value="1"/>
</dbReference>
<dbReference type="SUPFAM" id="SSF55874">
    <property type="entry name" value="ATPase domain of HSP90 chaperone/DNA topoisomerase II/histidine kinase"/>
    <property type="match status" value="1"/>
</dbReference>
<protein>
    <submittedName>
        <fullName evidence="2">GHKL domain-containing protein</fullName>
    </submittedName>
</protein>
<sequence length="78" mass="8682">MSLYAEYSQTFFYASGAVDNTFTGSLRYTGDGDLISTKHKGHGLGTQSVKIIAEKYHGICRLESRDGMFFASVMCQRE</sequence>
<dbReference type="Proteomes" id="UP000284902">
    <property type="component" value="Unassembled WGS sequence"/>
</dbReference>
<dbReference type="AlphaFoldDB" id="A0A414P5F4"/>
<dbReference type="RefSeq" id="WP_081717041.1">
    <property type="nucleotide sequence ID" value="NZ_DAVZUU010000004.1"/>
</dbReference>
<accession>A0A414P5F4</accession>
<dbReference type="InterPro" id="IPR032834">
    <property type="entry name" value="NatK-like_C"/>
</dbReference>
<dbReference type="EMBL" id="QRHG01000013">
    <property type="protein sequence ID" value="RHF61140.1"/>
    <property type="molecule type" value="Genomic_DNA"/>
</dbReference>
<dbReference type="InterPro" id="IPR036890">
    <property type="entry name" value="HATPase_C_sf"/>
</dbReference>
<evidence type="ECO:0000259" key="1">
    <source>
        <dbReference type="Pfam" id="PF14501"/>
    </source>
</evidence>
<feature type="domain" description="Sensor histidine kinase NatK-like C-terminal" evidence="1">
    <location>
        <begin position="18"/>
        <end position="75"/>
    </location>
</feature>
<reference evidence="2 3" key="1">
    <citation type="submission" date="2018-08" db="EMBL/GenBank/DDBJ databases">
        <title>A genome reference for cultivated species of the human gut microbiota.</title>
        <authorList>
            <person name="Zou Y."/>
            <person name="Xue W."/>
            <person name="Luo G."/>
        </authorList>
    </citation>
    <scope>NUCLEOTIDE SEQUENCE [LARGE SCALE GENOMIC DNA]</scope>
    <source>
        <strain evidence="2 3">AM25-1LB</strain>
    </source>
</reference>
<evidence type="ECO:0000313" key="3">
    <source>
        <dbReference type="Proteomes" id="UP000284902"/>
    </source>
</evidence>
<organism evidence="2 3">
    <name type="scientific">[Ruminococcus] lactaris</name>
    <dbReference type="NCBI Taxonomy" id="46228"/>
    <lineage>
        <taxon>Bacteria</taxon>
        <taxon>Bacillati</taxon>
        <taxon>Bacillota</taxon>
        <taxon>Clostridia</taxon>
        <taxon>Lachnospirales</taxon>
        <taxon>Lachnospiraceae</taxon>
        <taxon>Mediterraneibacter</taxon>
    </lineage>
</organism>
<gene>
    <name evidence="2" type="ORF">DW672_06585</name>
</gene>
<name>A0A414P5F4_9FIRM</name>
<comment type="caution">
    <text evidence="2">The sequence shown here is derived from an EMBL/GenBank/DDBJ whole genome shotgun (WGS) entry which is preliminary data.</text>
</comment>
<proteinExistence type="predicted"/>
<evidence type="ECO:0000313" key="2">
    <source>
        <dbReference type="EMBL" id="RHF61140.1"/>
    </source>
</evidence>